<evidence type="ECO:0000259" key="5">
    <source>
        <dbReference type="PROSITE" id="PS51161"/>
    </source>
</evidence>
<organism evidence="6 7">
    <name type="scientific">Deinococcus proteolyticus (strain ATCC 35074 / DSM 20540 / JCM 6276 / NBRC 101906 / NCIMB 13154 / VKM Ac-1939 / CCM 2703 / MRP)</name>
    <dbReference type="NCBI Taxonomy" id="693977"/>
    <lineage>
        <taxon>Bacteria</taxon>
        <taxon>Thermotogati</taxon>
        <taxon>Deinococcota</taxon>
        <taxon>Deinococci</taxon>
        <taxon>Deinococcales</taxon>
        <taxon>Deinococcaceae</taxon>
        <taxon>Deinococcus</taxon>
    </lineage>
</organism>
<dbReference type="eggNOG" id="COG2074">
    <property type="taxonomic scope" value="Bacteria"/>
</dbReference>
<proteinExistence type="predicted"/>
<dbReference type="RefSeq" id="WP_013614490.1">
    <property type="nucleotide sequence ID" value="NC_015161.1"/>
</dbReference>
<protein>
    <submittedName>
        <fullName evidence="6">2-phosphoglycerate kinase</fullName>
    </submittedName>
</protein>
<dbReference type="AlphaFoldDB" id="F0RLP2"/>
<evidence type="ECO:0000313" key="7">
    <source>
        <dbReference type="Proteomes" id="UP000007718"/>
    </source>
</evidence>
<feature type="compositionally biased region" description="Basic and acidic residues" evidence="4">
    <location>
        <begin position="1"/>
        <end position="20"/>
    </location>
</feature>
<reference evidence="7" key="1">
    <citation type="submission" date="2011-02" db="EMBL/GenBank/DDBJ databases">
        <title>The complete sequence of chromosome of Deinococcus proteolyticus DSM 20540.</title>
        <authorList>
            <consortium name="US DOE Joint Genome Institute (JGI-PGF)"/>
            <person name="Lucas S."/>
            <person name="Copeland A."/>
            <person name="Lapidus A."/>
            <person name="Bruce D."/>
            <person name="Goodwin L."/>
            <person name="Pitluck S."/>
            <person name="Kyrpides N."/>
            <person name="Mavromatis K."/>
            <person name="Pagani I."/>
            <person name="Ivanova N."/>
            <person name="Ovchinnikova G."/>
            <person name="Zeytun A."/>
            <person name="Detter J.C."/>
            <person name="Han C."/>
            <person name="Land M."/>
            <person name="Hauser L."/>
            <person name="Markowitz V."/>
            <person name="Cheng J.-F."/>
            <person name="Hugenholtz P."/>
            <person name="Woyke T."/>
            <person name="Wu D."/>
            <person name="Pukall R."/>
            <person name="Steenblock K."/>
            <person name="Brambilla E."/>
            <person name="Klenk H.-P."/>
            <person name="Eisen J.A."/>
        </authorList>
    </citation>
    <scope>NUCLEOTIDE SEQUENCE [LARGE SCALE GENOMIC DNA]</scope>
    <source>
        <strain evidence="7">ATCC 35074 / DSM 20540 / JCM 6276 / NBRC 101906 / NCIMB 13154 / VKM Ac-1939 / CCM 2703 / MRP</strain>
    </source>
</reference>
<dbReference type="STRING" id="693977.Deipr_0721"/>
<feature type="domain" description="ATP-cone" evidence="5">
    <location>
        <begin position="190"/>
        <end position="280"/>
    </location>
</feature>
<dbReference type="HOGENOM" id="CLU_606637_0_0_0"/>
<evidence type="ECO:0000256" key="2">
    <source>
        <dbReference type="ARBA" id="ARBA00022840"/>
    </source>
</evidence>
<evidence type="ECO:0000256" key="4">
    <source>
        <dbReference type="SAM" id="MobiDB-lite"/>
    </source>
</evidence>
<keyword evidence="6" id="KW-0418">Kinase</keyword>
<dbReference type="GO" id="GO:0005524">
    <property type="term" value="F:ATP binding"/>
    <property type="evidence" value="ECO:0007669"/>
    <property type="project" value="UniProtKB-UniRule"/>
</dbReference>
<dbReference type="KEGG" id="dpt:Deipr_0721"/>
<accession>F0RLP2</accession>
<evidence type="ECO:0000313" key="6">
    <source>
        <dbReference type="EMBL" id="ADY25881.1"/>
    </source>
</evidence>
<dbReference type="PANTHER" id="PTHR33477:SF3">
    <property type="entry name" value="P-LOOP NTPASE DOMAIN-CONTAINING PROTEIN LPA1 HOMOLOG 1"/>
    <property type="match status" value="1"/>
</dbReference>
<gene>
    <name evidence="6" type="ordered locus">Deipr_0721</name>
</gene>
<keyword evidence="1 3" id="KW-0547">Nucleotide-binding</keyword>
<sequence length="540" mass="59936">MASKKSKLDKSEKGARKEPLDLLVGPPKHAWPFSRGLLIRTLLHAGASRKEAASIARYVEQYLRDHALSPIRVEDLHALLVRVTRAQGSRSLARKVAQQTPFFQDIQVRSASGKMPFSRSVLARRLDDTGLDTKEAYAAARQVDLYLREQGLREVSAEELQDYAAEILTRNYGEHFARTYRFTLSHQGRVGVISTDSPEEVQPIPFSKGILMQSLLAAGAAPDAARTLARAVQRDLQGQEDRVVTRAQIRRMVQRRLRDEAGKHVSARYGLLRSIRHLPRPLLVLIGGVSGTGKSHLASEVAYRLGIPRIINTDSVREVMRAMVSPQLMPTLHTSTFQAWKHLLPPGEERPDHPDRLALEIGFREQARQVSVGLNAIARRLVHENADLVAEGVHLVPGFLDGQLAEAAIVVPVLLTIPDEDEHRARFARREKEAAAREGSRYLQSFQEIRGLQEYLVRVAERQGVPILDHLSLDEQAERTVDIVLAQLPEALRELGDDLYGEGDEEEMGFLEYASSLSGVSGTAVTAPGSPPEEKDLASS</sequence>
<dbReference type="GO" id="GO:0016301">
    <property type="term" value="F:kinase activity"/>
    <property type="evidence" value="ECO:0007669"/>
    <property type="project" value="UniProtKB-KW"/>
</dbReference>
<feature type="region of interest" description="Disordered" evidence="4">
    <location>
        <begin position="518"/>
        <end position="540"/>
    </location>
</feature>
<dbReference type="PANTHER" id="PTHR33477">
    <property type="entry name" value="P-LOOP NTPASE DOMAIN-CONTAINING PROTEIN LPA1 HOMOLOG 1"/>
    <property type="match status" value="1"/>
</dbReference>
<dbReference type="Pfam" id="PF03477">
    <property type="entry name" value="ATP-cone"/>
    <property type="match status" value="1"/>
</dbReference>
<feature type="region of interest" description="Disordered" evidence="4">
    <location>
        <begin position="1"/>
        <end position="21"/>
    </location>
</feature>
<keyword evidence="7" id="KW-1185">Reference proteome</keyword>
<dbReference type="Gene3D" id="3.40.50.300">
    <property type="entry name" value="P-loop containing nucleotide triphosphate hydrolases"/>
    <property type="match status" value="1"/>
</dbReference>
<dbReference type="InterPro" id="IPR027417">
    <property type="entry name" value="P-loop_NTPase"/>
</dbReference>
<reference evidence="6 7" key="2">
    <citation type="journal article" date="2012" name="Stand. Genomic Sci.">
        <title>Complete genome sequence of the orange-red pigmented, radioresistant Deinococcus proteolyticus type strain (MRP(T)).</title>
        <authorList>
            <person name="Copeland A."/>
            <person name="Zeytun A."/>
            <person name="Yassawong M."/>
            <person name="Nolan M."/>
            <person name="Lucas S."/>
            <person name="Hammon N."/>
            <person name="Deshpande S."/>
            <person name="Cheng J.F."/>
            <person name="Han C."/>
            <person name="Tapia R."/>
            <person name="Goodwin L.A."/>
            <person name="Pitluck S."/>
            <person name="Mavromatis K."/>
            <person name="Liolios K."/>
            <person name="Pagani I."/>
            <person name="Ivanova N."/>
            <person name="Mikhailova N."/>
            <person name="Pati A."/>
            <person name="Chen A."/>
            <person name="Palaniappan K."/>
            <person name="Land M."/>
            <person name="Hauser L."/>
            <person name="Jeffries C.D."/>
            <person name="Brambilla E.M."/>
            <person name="Rohde M."/>
            <person name="Sikorski J."/>
            <person name="Pukall R."/>
            <person name="Goker M."/>
            <person name="Detter J.C."/>
            <person name="Woyke T."/>
            <person name="Bristow J."/>
            <person name="Eisen J.A."/>
            <person name="Markowitz V."/>
            <person name="Hugenholtz P."/>
            <person name="Kyrpides N.C."/>
            <person name="Klenk H.P."/>
            <person name="Lapidus A."/>
        </authorList>
    </citation>
    <scope>NUCLEOTIDE SEQUENCE [LARGE SCALE GENOMIC DNA]</scope>
    <source>
        <strain evidence="7">ATCC 35074 / DSM 20540 / JCM 6276 / NBRC 101906 / NCIMB 13154 / VKM Ac-1939 / CCM 2703 / MRP</strain>
    </source>
</reference>
<dbReference type="SUPFAM" id="SSF52540">
    <property type="entry name" value="P-loop containing nucleoside triphosphate hydrolases"/>
    <property type="match status" value="1"/>
</dbReference>
<dbReference type="PROSITE" id="PS51161">
    <property type="entry name" value="ATP_CONE"/>
    <property type="match status" value="1"/>
</dbReference>
<keyword evidence="6" id="KW-0808">Transferase</keyword>
<name>F0RLP2_DEIPM</name>
<dbReference type="EMBL" id="CP002536">
    <property type="protein sequence ID" value="ADY25881.1"/>
    <property type="molecule type" value="Genomic_DNA"/>
</dbReference>
<dbReference type="Proteomes" id="UP000007718">
    <property type="component" value="Chromosome"/>
</dbReference>
<dbReference type="InterPro" id="IPR005144">
    <property type="entry name" value="ATP-cone_dom"/>
</dbReference>
<evidence type="ECO:0000256" key="3">
    <source>
        <dbReference type="PROSITE-ProRule" id="PRU00492"/>
    </source>
</evidence>
<keyword evidence="2 3" id="KW-0067">ATP-binding</keyword>
<evidence type="ECO:0000256" key="1">
    <source>
        <dbReference type="ARBA" id="ARBA00022741"/>
    </source>
</evidence>